<dbReference type="GO" id="GO:0043190">
    <property type="term" value="C:ATP-binding cassette (ABC) transporter complex"/>
    <property type="evidence" value="ECO:0007669"/>
    <property type="project" value="TreeGrafter"/>
</dbReference>
<name>A0A7C3WSC9_THEPE</name>
<dbReference type="GO" id="GO:0016887">
    <property type="term" value="F:ATP hydrolysis activity"/>
    <property type="evidence" value="ECO:0007669"/>
    <property type="project" value="InterPro"/>
</dbReference>
<dbReference type="AlphaFoldDB" id="A0A7C3WSC9"/>
<dbReference type="PANTHER" id="PTHR43553:SF24">
    <property type="entry name" value="ENERGY-COUPLING FACTOR TRANSPORTER ATP-BINDING PROTEIN ECFA1"/>
    <property type="match status" value="1"/>
</dbReference>
<evidence type="ECO:0000256" key="7">
    <source>
        <dbReference type="ARBA" id="ARBA00022967"/>
    </source>
</evidence>
<evidence type="ECO:0000256" key="4">
    <source>
        <dbReference type="ARBA" id="ARBA00022475"/>
    </source>
</evidence>
<dbReference type="PROSITE" id="PS50893">
    <property type="entry name" value="ABC_TRANSPORTER_2"/>
    <property type="match status" value="1"/>
</dbReference>
<keyword evidence="7" id="KW-1278">Translocase</keyword>
<evidence type="ECO:0000256" key="1">
    <source>
        <dbReference type="ARBA" id="ARBA00004202"/>
    </source>
</evidence>
<evidence type="ECO:0000259" key="10">
    <source>
        <dbReference type="PROSITE" id="PS50893"/>
    </source>
</evidence>
<dbReference type="CDD" id="cd03225">
    <property type="entry name" value="ABC_cobalt_CbiO_domain1"/>
    <property type="match status" value="1"/>
</dbReference>
<evidence type="ECO:0000313" key="11">
    <source>
        <dbReference type="EMBL" id="HGB24484.1"/>
    </source>
</evidence>
<accession>A0A7C3WSC9</accession>
<organism evidence="11">
    <name type="scientific">Thermofilum pendens</name>
    <dbReference type="NCBI Taxonomy" id="2269"/>
    <lineage>
        <taxon>Archaea</taxon>
        <taxon>Thermoproteota</taxon>
        <taxon>Thermoprotei</taxon>
        <taxon>Thermofilales</taxon>
        <taxon>Thermofilaceae</taxon>
        <taxon>Thermofilum</taxon>
    </lineage>
</organism>
<dbReference type="InterPro" id="IPR015856">
    <property type="entry name" value="ABC_transpr_CbiO/EcfA_su"/>
</dbReference>
<keyword evidence="4" id="KW-1003">Cell membrane</keyword>
<dbReference type="InterPro" id="IPR003439">
    <property type="entry name" value="ABC_transporter-like_ATP-bd"/>
</dbReference>
<keyword evidence="6 11" id="KW-0067">ATP-binding</keyword>
<keyword evidence="8" id="KW-0472">Membrane</keyword>
<comment type="subcellular location">
    <subcellularLocation>
        <location evidence="1">Cell membrane</location>
        <topology evidence="1">Peripheral membrane protein</topology>
    </subcellularLocation>
</comment>
<dbReference type="InterPro" id="IPR027417">
    <property type="entry name" value="P-loop_NTPase"/>
</dbReference>
<comment type="function">
    <text evidence="9">Probably part of an ABC transporter complex. Responsible for energy coupling to the transport system.</text>
</comment>
<dbReference type="InterPro" id="IPR017871">
    <property type="entry name" value="ABC_transporter-like_CS"/>
</dbReference>
<dbReference type="InterPro" id="IPR003593">
    <property type="entry name" value="AAA+_ATPase"/>
</dbReference>
<dbReference type="PANTHER" id="PTHR43553">
    <property type="entry name" value="HEAVY METAL TRANSPORTER"/>
    <property type="match status" value="1"/>
</dbReference>
<dbReference type="SUPFAM" id="SSF52540">
    <property type="entry name" value="P-loop containing nucleoside triphosphate hydrolases"/>
    <property type="match status" value="1"/>
</dbReference>
<protein>
    <submittedName>
        <fullName evidence="11">ABC transporter ATP-binding protein</fullName>
    </submittedName>
</protein>
<evidence type="ECO:0000256" key="9">
    <source>
        <dbReference type="ARBA" id="ARBA00025157"/>
    </source>
</evidence>
<dbReference type="EMBL" id="DTIB01000008">
    <property type="protein sequence ID" value="HGB24484.1"/>
    <property type="molecule type" value="Genomic_DNA"/>
</dbReference>
<gene>
    <name evidence="11" type="ORF">ENV88_00175</name>
</gene>
<feature type="domain" description="ABC transporter" evidence="10">
    <location>
        <begin position="6"/>
        <end position="246"/>
    </location>
</feature>
<sequence length="282" mass="30727">MGSVAVAVQNLRARYVGSEDWVLKGVNLEVREGEMLVLMGPSGCGKSTLLKVLAGLLPWVIPGTVEGAVYVAGVDVLKAGYRGLAGKVGVVYQNPEVQVVTRSVFEELAMAPENLGLPKEEVRARVESVARALHLEDHLFKDPQSLSGGEKQLIAIAGVLTMKPKVLLLDEPTSMLDHFGTKLVLDLITQLKREYGLTIIAAEHRVEWAVEVADRVAVMSDGVVVLEGTPSEVFSRVEEVQRYGVRPPGVSEVAYSLARMGFNLRIPVRLSEMEEMLKGGWR</sequence>
<evidence type="ECO:0000256" key="2">
    <source>
        <dbReference type="ARBA" id="ARBA00005417"/>
    </source>
</evidence>
<dbReference type="GO" id="GO:0042626">
    <property type="term" value="F:ATPase-coupled transmembrane transporter activity"/>
    <property type="evidence" value="ECO:0007669"/>
    <property type="project" value="TreeGrafter"/>
</dbReference>
<proteinExistence type="inferred from homology"/>
<keyword evidence="3" id="KW-0813">Transport</keyword>
<dbReference type="PROSITE" id="PS00211">
    <property type="entry name" value="ABC_TRANSPORTER_1"/>
    <property type="match status" value="1"/>
</dbReference>
<dbReference type="Gene3D" id="3.40.50.300">
    <property type="entry name" value="P-loop containing nucleotide triphosphate hydrolases"/>
    <property type="match status" value="1"/>
</dbReference>
<dbReference type="SMART" id="SM00382">
    <property type="entry name" value="AAA"/>
    <property type="match status" value="1"/>
</dbReference>
<comment type="caution">
    <text evidence="11">The sequence shown here is derived from an EMBL/GenBank/DDBJ whole genome shotgun (WGS) entry which is preliminary data.</text>
</comment>
<evidence type="ECO:0000256" key="5">
    <source>
        <dbReference type="ARBA" id="ARBA00022741"/>
    </source>
</evidence>
<evidence type="ECO:0000256" key="6">
    <source>
        <dbReference type="ARBA" id="ARBA00022840"/>
    </source>
</evidence>
<evidence type="ECO:0000256" key="3">
    <source>
        <dbReference type="ARBA" id="ARBA00022448"/>
    </source>
</evidence>
<comment type="similarity">
    <text evidence="2">Belongs to the ABC transporter superfamily.</text>
</comment>
<evidence type="ECO:0000256" key="8">
    <source>
        <dbReference type="ARBA" id="ARBA00023136"/>
    </source>
</evidence>
<dbReference type="InterPro" id="IPR050095">
    <property type="entry name" value="ECF_ABC_transporter_ATP-bd"/>
</dbReference>
<reference evidence="11" key="1">
    <citation type="journal article" date="2020" name="mSystems">
        <title>Genome- and Community-Level Interaction Insights into Carbon Utilization and Element Cycling Functions of Hydrothermarchaeota in Hydrothermal Sediment.</title>
        <authorList>
            <person name="Zhou Z."/>
            <person name="Liu Y."/>
            <person name="Xu W."/>
            <person name="Pan J."/>
            <person name="Luo Z.H."/>
            <person name="Li M."/>
        </authorList>
    </citation>
    <scope>NUCLEOTIDE SEQUENCE [LARGE SCALE GENOMIC DNA]</scope>
    <source>
        <strain evidence="11">SpSt-8</strain>
    </source>
</reference>
<keyword evidence="5" id="KW-0547">Nucleotide-binding</keyword>
<dbReference type="Pfam" id="PF00005">
    <property type="entry name" value="ABC_tran"/>
    <property type="match status" value="1"/>
</dbReference>
<dbReference type="FunFam" id="3.40.50.300:FF:000224">
    <property type="entry name" value="Energy-coupling factor transporter ATP-binding protein EcfA"/>
    <property type="match status" value="1"/>
</dbReference>
<dbReference type="GO" id="GO:0005524">
    <property type="term" value="F:ATP binding"/>
    <property type="evidence" value="ECO:0007669"/>
    <property type="project" value="UniProtKB-KW"/>
</dbReference>